<evidence type="ECO:0000313" key="7">
    <source>
        <dbReference type="Proteomes" id="UP000005206"/>
    </source>
</evidence>
<evidence type="ECO:0000256" key="4">
    <source>
        <dbReference type="SAM" id="Phobius"/>
    </source>
</evidence>
<evidence type="ECO:0000259" key="5">
    <source>
        <dbReference type="PROSITE" id="PS50048"/>
    </source>
</evidence>
<dbReference type="GO" id="GO:0008270">
    <property type="term" value="F:zinc ion binding"/>
    <property type="evidence" value="ECO:0007669"/>
    <property type="project" value="InterPro"/>
</dbReference>
<dbReference type="InterPro" id="IPR036864">
    <property type="entry name" value="Zn2-C6_fun-type_DNA-bd_sf"/>
</dbReference>
<dbReference type="GeneID" id="9671451"/>
<dbReference type="PROSITE" id="PS00463">
    <property type="entry name" value="ZN2_CY6_FUNGAL_1"/>
    <property type="match status" value="1"/>
</dbReference>
<organism evidence="6 7">
    <name type="scientific">Fusarium vanettenii (strain ATCC MYA-4622 / CBS 123669 / FGSC 9596 / NRRL 45880 / 77-13-4)</name>
    <name type="common">Fusarium solani subsp. pisi</name>
    <dbReference type="NCBI Taxonomy" id="660122"/>
    <lineage>
        <taxon>Eukaryota</taxon>
        <taxon>Fungi</taxon>
        <taxon>Dikarya</taxon>
        <taxon>Ascomycota</taxon>
        <taxon>Pezizomycotina</taxon>
        <taxon>Sordariomycetes</taxon>
        <taxon>Hypocreomycetidae</taxon>
        <taxon>Hypocreales</taxon>
        <taxon>Nectriaceae</taxon>
        <taxon>Fusarium</taxon>
        <taxon>Fusarium solani species complex</taxon>
        <taxon>Fusarium vanettenii</taxon>
    </lineage>
</organism>
<dbReference type="CDD" id="cd12148">
    <property type="entry name" value="fungal_TF_MHR"/>
    <property type="match status" value="1"/>
</dbReference>
<dbReference type="Gene3D" id="3.90.180.10">
    <property type="entry name" value="Medium-chain alcohol dehydrogenases, catalytic domain"/>
    <property type="match status" value="1"/>
</dbReference>
<dbReference type="VEuPathDB" id="FungiDB:NECHADRAFT_54141"/>
<dbReference type="GO" id="GO:0006351">
    <property type="term" value="P:DNA-templated transcription"/>
    <property type="evidence" value="ECO:0007669"/>
    <property type="project" value="InterPro"/>
</dbReference>
<comment type="subcellular location">
    <subcellularLocation>
        <location evidence="1">Nucleus</location>
    </subcellularLocation>
</comment>
<name>C7Z2E8_FUSV7</name>
<dbReference type="STRING" id="660122.C7Z2E8"/>
<dbReference type="InterPro" id="IPR001138">
    <property type="entry name" value="Zn2Cys6_DnaBD"/>
</dbReference>
<dbReference type="GO" id="GO:0003677">
    <property type="term" value="F:DNA binding"/>
    <property type="evidence" value="ECO:0007669"/>
    <property type="project" value="InterPro"/>
</dbReference>
<dbReference type="InterPro" id="IPR050613">
    <property type="entry name" value="Sec_Metabolite_Reg"/>
</dbReference>
<reference evidence="6 7" key="1">
    <citation type="journal article" date="2009" name="PLoS Genet.">
        <title>The genome of Nectria haematococca: contribution of supernumerary chromosomes to gene expansion.</title>
        <authorList>
            <person name="Coleman J.J."/>
            <person name="Rounsley S.D."/>
            <person name="Rodriguez-Carres M."/>
            <person name="Kuo A."/>
            <person name="Wasmann C.C."/>
            <person name="Grimwood J."/>
            <person name="Schmutz J."/>
            <person name="Taga M."/>
            <person name="White G.J."/>
            <person name="Zhou S."/>
            <person name="Schwartz D.C."/>
            <person name="Freitag M."/>
            <person name="Ma L.J."/>
            <person name="Danchin E.G."/>
            <person name="Henrissat B."/>
            <person name="Coutinho P.M."/>
            <person name="Nelson D.R."/>
            <person name="Straney D."/>
            <person name="Napoli C.A."/>
            <person name="Barker B.M."/>
            <person name="Gribskov M."/>
            <person name="Rep M."/>
            <person name="Kroken S."/>
            <person name="Molnar I."/>
            <person name="Rensing C."/>
            <person name="Kennell J.C."/>
            <person name="Zamora J."/>
            <person name="Farman M.L."/>
            <person name="Selker E.U."/>
            <person name="Salamov A."/>
            <person name="Shapiro H."/>
            <person name="Pangilinan J."/>
            <person name="Lindquist E."/>
            <person name="Lamers C."/>
            <person name="Grigoriev I.V."/>
            <person name="Geiser D.M."/>
            <person name="Covert S.F."/>
            <person name="Temporini E."/>
            <person name="Vanetten H.D."/>
        </authorList>
    </citation>
    <scope>NUCLEOTIDE SEQUENCE [LARGE SCALE GENOMIC DNA]</scope>
    <source>
        <strain evidence="7">ATCC MYA-4622 / CBS 123669 / FGSC 9596 / NRRL 45880 / 77-13-4</strain>
    </source>
</reference>
<keyword evidence="7" id="KW-1185">Reference proteome</keyword>
<accession>C7Z2E8</accession>
<dbReference type="RefSeq" id="XP_003047362.1">
    <property type="nucleotide sequence ID" value="XM_003047316.1"/>
</dbReference>
<dbReference type="OrthoDB" id="5407715at2759"/>
<feature type="domain" description="Zn(2)-C6 fungal-type" evidence="5">
    <location>
        <begin position="28"/>
        <end position="59"/>
    </location>
</feature>
<keyword evidence="3" id="KW-0539">Nucleus</keyword>
<keyword evidence="2" id="KW-0479">Metal-binding</keyword>
<dbReference type="PANTHER" id="PTHR31001">
    <property type="entry name" value="UNCHARACTERIZED TRANSCRIPTIONAL REGULATORY PROTEIN"/>
    <property type="match status" value="1"/>
</dbReference>
<dbReference type="InterPro" id="IPR036291">
    <property type="entry name" value="NAD(P)-bd_dom_sf"/>
</dbReference>
<dbReference type="CDD" id="cd00067">
    <property type="entry name" value="GAL4"/>
    <property type="match status" value="1"/>
</dbReference>
<keyword evidence="4" id="KW-0812">Transmembrane</keyword>
<dbReference type="GO" id="GO:0000981">
    <property type="term" value="F:DNA-binding transcription factor activity, RNA polymerase II-specific"/>
    <property type="evidence" value="ECO:0007669"/>
    <property type="project" value="InterPro"/>
</dbReference>
<dbReference type="eggNOG" id="KOG0023">
    <property type="taxonomic scope" value="Eukaryota"/>
</dbReference>
<dbReference type="CDD" id="cd05188">
    <property type="entry name" value="MDR"/>
    <property type="match status" value="1"/>
</dbReference>
<dbReference type="Gene3D" id="3.40.50.720">
    <property type="entry name" value="NAD(P)-binding Rossmann-like Domain"/>
    <property type="match status" value="1"/>
</dbReference>
<dbReference type="EMBL" id="GG698907">
    <property type="protein sequence ID" value="EEU41649.1"/>
    <property type="molecule type" value="Genomic_DNA"/>
</dbReference>
<dbReference type="AlphaFoldDB" id="C7Z2E8"/>
<protein>
    <recommendedName>
        <fullName evidence="5">Zn(2)-C6 fungal-type domain-containing protein</fullName>
    </recommendedName>
</protein>
<evidence type="ECO:0000256" key="1">
    <source>
        <dbReference type="ARBA" id="ARBA00004123"/>
    </source>
</evidence>
<dbReference type="SUPFAM" id="SSF57701">
    <property type="entry name" value="Zn2/Cys6 DNA-binding domain"/>
    <property type="match status" value="1"/>
</dbReference>
<dbReference type="KEGG" id="nhe:NECHADRAFT_54141"/>
<feature type="transmembrane region" description="Helical" evidence="4">
    <location>
        <begin position="901"/>
        <end position="920"/>
    </location>
</feature>
<evidence type="ECO:0000256" key="3">
    <source>
        <dbReference type="ARBA" id="ARBA00023242"/>
    </source>
</evidence>
<dbReference type="Pfam" id="PF00172">
    <property type="entry name" value="Zn_clus"/>
    <property type="match status" value="1"/>
</dbReference>
<dbReference type="SMART" id="SM00906">
    <property type="entry name" value="Fungal_trans"/>
    <property type="match status" value="1"/>
</dbReference>
<dbReference type="SMART" id="SM00066">
    <property type="entry name" value="GAL4"/>
    <property type="match status" value="1"/>
</dbReference>
<evidence type="ECO:0000256" key="2">
    <source>
        <dbReference type="ARBA" id="ARBA00022723"/>
    </source>
</evidence>
<dbReference type="Gene3D" id="4.10.240.10">
    <property type="entry name" value="Zn(2)-C6 fungal-type DNA-binding domain"/>
    <property type="match status" value="1"/>
</dbReference>
<dbReference type="Pfam" id="PF04082">
    <property type="entry name" value="Fungal_trans"/>
    <property type="match status" value="1"/>
</dbReference>
<dbReference type="Pfam" id="PF00107">
    <property type="entry name" value="ADH_zinc_N"/>
    <property type="match status" value="1"/>
</dbReference>
<dbReference type="GO" id="GO:0005634">
    <property type="term" value="C:nucleus"/>
    <property type="evidence" value="ECO:0007669"/>
    <property type="project" value="UniProtKB-SubCell"/>
</dbReference>
<gene>
    <name evidence="6" type="ORF">NECHADRAFT_54141</name>
</gene>
<dbReference type="InterPro" id="IPR007219">
    <property type="entry name" value="XnlR_reg_dom"/>
</dbReference>
<keyword evidence="4" id="KW-1133">Transmembrane helix</keyword>
<dbReference type="SUPFAM" id="SSF50129">
    <property type="entry name" value="GroES-like"/>
    <property type="match status" value="1"/>
</dbReference>
<dbReference type="SUPFAM" id="SSF51735">
    <property type="entry name" value="NAD(P)-binding Rossmann-fold domains"/>
    <property type="match status" value="1"/>
</dbReference>
<dbReference type="Proteomes" id="UP000005206">
    <property type="component" value="Chromosome 12"/>
</dbReference>
<dbReference type="InParanoid" id="C7Z2E8"/>
<keyword evidence="4" id="KW-0472">Membrane</keyword>
<dbReference type="PANTHER" id="PTHR31001:SF49">
    <property type="entry name" value="ZN(II)2CYS6 TRANSCRIPTION FACTOR (EUROFUNG)"/>
    <property type="match status" value="1"/>
</dbReference>
<proteinExistence type="predicted"/>
<dbReference type="PROSITE" id="PS50048">
    <property type="entry name" value="ZN2_CY6_FUNGAL_2"/>
    <property type="match status" value="1"/>
</dbReference>
<sequence>MNQDLSNYTTTFRASQPRRIKRNRQTVSCCSCRLRKLKCDRQQPCGACRKRGEENACRFGPAPKRASSSAGKDEIRKELRHMRLALEALAEKSGTGRDVSHSQLAESINRMQRALDADEATVSAEPASAQSEVDVVFGSLSPTTLLEIHRALPSRQAMDSMIAAYFNARYLTAPFIHAHQFKRQYELFWNSPESVHFLWVSILFSVLAIGAVVTNAKGTSPIPVDPLTYLSMSARCLLAGQYLEAEELSIEALAMYSHSRFTIRGSQDVALHSLCGMTVRLAQLRGYHRVPSDPSLALTPFQAEMRRRVWFTIQLYDVLCAFGRGLPSLIHEDNCHTGHPTNVTDDDFDEDSTFLSPRPLTDPQSMAACVYQSMLLPILRRIIRHALGLKACTYPDAILLGHELETWYLSIPPYLRARSIRSTSFTDQSHTVMDRIMLELLYSMGNSILYRPFLDLTKPRDQLSQVSLGICRRMAMRGVRAYIEVDRELQRGGRLHEDRYIAINLSSSDFMVWKILAPLEFADCPDMPIQESSNVKDLLETACQMWSARAATSMHASEASRVLRVISGQIQIAQHLVIEIPYDTSNFYRAEDMGNQEEQTQPLSHYEQNEGEPSEALALSEAFPEITRSLIVPAFNEPLVLEKSSTPTVTAPGTALVRILSTSVRPHNRNGFAGKGFLSFTLPFAPGDTAVARVLSVGDGAVAVKPGQLVFINGFVAARDDPDGTRVLIGLHDGGGKARDVEIFELYKGLWRDTATMPIENCLVLNEAILRDQMGYSYADLNYIQRLAVAYGGISAAGLRTGETVIVAPATGHFSGAVAEIAAQIGCRVIALSRSASKLEPLTSRYPRITALELTGETEKDIAAIRKLCPEGADTFIDVSPPQATASPHHLSVSLDSLRPFGRAVFLGAMLGVSVNYMGIMTRNITIKGQFMYTRRELVSLIKLIEAGVLKLGKDAGHETVGGGFALEDWEEALVVAEGATAWGQQVVFTP</sequence>
<dbReference type="InterPro" id="IPR013149">
    <property type="entry name" value="ADH-like_C"/>
</dbReference>
<evidence type="ECO:0000313" key="6">
    <source>
        <dbReference type="EMBL" id="EEU41649.1"/>
    </source>
</evidence>
<dbReference type="InterPro" id="IPR011032">
    <property type="entry name" value="GroES-like_sf"/>
</dbReference>
<dbReference type="HOGENOM" id="CLU_301491_0_0_1"/>